<evidence type="ECO:0000313" key="2">
    <source>
        <dbReference type="EMBL" id="EJK75478.1"/>
    </source>
</evidence>
<dbReference type="EMBL" id="AGNL01002915">
    <property type="protein sequence ID" value="EJK75478.1"/>
    <property type="molecule type" value="Genomic_DNA"/>
</dbReference>
<dbReference type="Proteomes" id="UP000266841">
    <property type="component" value="Unassembled WGS sequence"/>
</dbReference>
<protein>
    <submittedName>
        <fullName evidence="2">Uncharacterized protein</fullName>
    </submittedName>
</protein>
<dbReference type="AlphaFoldDB" id="K0T9P6"/>
<sequence length="177" mass="19104">PRHCGAIRVSSIEDFQARLRRGAEGHDGIGSATDVPYQHHGGTGKTAETDTRCVLEIHACAVRGETTNIEDTGQSAACIPNDRWPGFASRVPRVPRVPKSHVGIGYDGRQSRRTGAEDRGGFLPNMHPVNPISILEFQGVRHKPQLFLSNITEKGGNAAALVMVGTKRHVDDAKAPE</sequence>
<reference evidence="2 3" key="1">
    <citation type="journal article" date="2012" name="Genome Biol.">
        <title>Genome and low-iron response of an oceanic diatom adapted to chronic iron limitation.</title>
        <authorList>
            <person name="Lommer M."/>
            <person name="Specht M."/>
            <person name="Roy A.S."/>
            <person name="Kraemer L."/>
            <person name="Andreson R."/>
            <person name="Gutowska M.A."/>
            <person name="Wolf J."/>
            <person name="Bergner S.V."/>
            <person name="Schilhabel M.B."/>
            <person name="Klostermeier U.C."/>
            <person name="Beiko R.G."/>
            <person name="Rosenstiel P."/>
            <person name="Hippler M."/>
            <person name="Laroche J."/>
        </authorList>
    </citation>
    <scope>NUCLEOTIDE SEQUENCE [LARGE SCALE GENOMIC DNA]</scope>
    <source>
        <strain evidence="2 3">CCMP1005</strain>
    </source>
</reference>
<comment type="caution">
    <text evidence="2">The sequence shown here is derived from an EMBL/GenBank/DDBJ whole genome shotgun (WGS) entry which is preliminary data.</text>
</comment>
<feature type="region of interest" description="Disordered" evidence="1">
    <location>
        <begin position="23"/>
        <end position="47"/>
    </location>
</feature>
<feature type="non-terminal residue" evidence="2">
    <location>
        <position position="1"/>
    </location>
</feature>
<accession>K0T9P6</accession>
<evidence type="ECO:0000313" key="3">
    <source>
        <dbReference type="Proteomes" id="UP000266841"/>
    </source>
</evidence>
<name>K0T9P6_THAOC</name>
<organism evidence="2 3">
    <name type="scientific">Thalassiosira oceanica</name>
    <name type="common">Marine diatom</name>
    <dbReference type="NCBI Taxonomy" id="159749"/>
    <lineage>
        <taxon>Eukaryota</taxon>
        <taxon>Sar</taxon>
        <taxon>Stramenopiles</taxon>
        <taxon>Ochrophyta</taxon>
        <taxon>Bacillariophyta</taxon>
        <taxon>Coscinodiscophyceae</taxon>
        <taxon>Thalassiosirophycidae</taxon>
        <taxon>Thalassiosirales</taxon>
        <taxon>Thalassiosiraceae</taxon>
        <taxon>Thalassiosira</taxon>
    </lineage>
</organism>
<evidence type="ECO:0000256" key="1">
    <source>
        <dbReference type="SAM" id="MobiDB-lite"/>
    </source>
</evidence>
<proteinExistence type="predicted"/>
<keyword evidence="3" id="KW-1185">Reference proteome</keyword>
<gene>
    <name evidence="2" type="ORF">THAOC_02793</name>
</gene>